<proteinExistence type="predicted"/>
<dbReference type="PANTHER" id="PTHR36617:SF14">
    <property type="entry name" value="REVERSE TRANSCRIPTASE ZINC-BINDING DOMAIN-CONTAINING PROTEIN"/>
    <property type="match status" value="1"/>
</dbReference>
<evidence type="ECO:0000313" key="3">
    <source>
        <dbReference type="EMBL" id="WVZ81339.1"/>
    </source>
</evidence>
<dbReference type="InterPro" id="IPR026960">
    <property type="entry name" value="RVT-Znf"/>
</dbReference>
<feature type="non-terminal residue" evidence="3">
    <location>
        <position position="222"/>
    </location>
</feature>
<protein>
    <recommendedName>
        <fullName evidence="2">Reverse transcriptase zinc-binding domain-containing protein</fullName>
    </recommendedName>
</protein>
<keyword evidence="1" id="KW-0812">Transmembrane</keyword>
<dbReference type="PANTHER" id="PTHR36617">
    <property type="entry name" value="PROTEIN, PUTATIVE-RELATED"/>
    <property type="match status" value="1"/>
</dbReference>
<evidence type="ECO:0000259" key="2">
    <source>
        <dbReference type="Pfam" id="PF13966"/>
    </source>
</evidence>
<dbReference type="AlphaFoldDB" id="A0AAQ3TZ56"/>
<name>A0AAQ3TZ56_PASNO</name>
<dbReference type="EMBL" id="CP144750">
    <property type="protein sequence ID" value="WVZ81339.1"/>
    <property type="molecule type" value="Genomic_DNA"/>
</dbReference>
<sequence length="222" mass="25867">MELKDEFLGLGSFSICDGTQVRFSEDTWCGNRPLKGLYPSLFNIVRKKGATVAEVMGSIPLNIFFRRGLYGDRLQAWNELARRVMSSLLSEGRDRFKWGLNKSGLFTVKSMYKYLINSGIKVPQKIWKTKIPLKTKIFMWYVKRRVLLMKDNLAKRNWNGNLGCCFCNANESIQHLFFDCRVAKFLWRVIFMSLGAAAVPWAIWLQRNDSVFDRKQPKNFLQ</sequence>
<feature type="transmembrane region" description="Helical" evidence="1">
    <location>
        <begin position="185"/>
        <end position="205"/>
    </location>
</feature>
<organism evidence="3 4">
    <name type="scientific">Paspalum notatum var. saurae</name>
    <dbReference type="NCBI Taxonomy" id="547442"/>
    <lineage>
        <taxon>Eukaryota</taxon>
        <taxon>Viridiplantae</taxon>
        <taxon>Streptophyta</taxon>
        <taxon>Embryophyta</taxon>
        <taxon>Tracheophyta</taxon>
        <taxon>Spermatophyta</taxon>
        <taxon>Magnoliopsida</taxon>
        <taxon>Liliopsida</taxon>
        <taxon>Poales</taxon>
        <taxon>Poaceae</taxon>
        <taxon>PACMAD clade</taxon>
        <taxon>Panicoideae</taxon>
        <taxon>Andropogonodae</taxon>
        <taxon>Paspaleae</taxon>
        <taxon>Paspalinae</taxon>
        <taxon>Paspalum</taxon>
    </lineage>
</organism>
<dbReference type="Pfam" id="PF13966">
    <property type="entry name" value="zf-RVT"/>
    <property type="match status" value="1"/>
</dbReference>
<feature type="domain" description="Reverse transcriptase zinc-binding" evidence="2">
    <location>
        <begin position="106"/>
        <end position="187"/>
    </location>
</feature>
<accession>A0AAQ3TZ56</accession>
<keyword evidence="1" id="KW-1133">Transmembrane helix</keyword>
<dbReference type="Proteomes" id="UP001341281">
    <property type="component" value="Chromosome 06"/>
</dbReference>
<evidence type="ECO:0000313" key="4">
    <source>
        <dbReference type="Proteomes" id="UP001341281"/>
    </source>
</evidence>
<keyword evidence="4" id="KW-1185">Reference proteome</keyword>
<gene>
    <name evidence="3" type="ORF">U9M48_028728</name>
</gene>
<keyword evidence="1" id="KW-0472">Membrane</keyword>
<reference evidence="3 4" key="1">
    <citation type="submission" date="2024-02" db="EMBL/GenBank/DDBJ databases">
        <title>High-quality chromosome-scale genome assembly of Pensacola bahiagrass (Paspalum notatum Flugge var. saurae).</title>
        <authorList>
            <person name="Vega J.M."/>
            <person name="Podio M."/>
            <person name="Orjuela J."/>
            <person name="Siena L.A."/>
            <person name="Pessino S.C."/>
            <person name="Combes M.C."/>
            <person name="Mariac C."/>
            <person name="Albertini E."/>
            <person name="Pupilli F."/>
            <person name="Ortiz J.P.A."/>
            <person name="Leblanc O."/>
        </authorList>
    </citation>
    <scope>NUCLEOTIDE SEQUENCE [LARGE SCALE GENOMIC DNA]</scope>
    <source>
        <strain evidence="3">R1</strain>
        <tissue evidence="3">Leaf</tissue>
    </source>
</reference>
<evidence type="ECO:0000256" key="1">
    <source>
        <dbReference type="SAM" id="Phobius"/>
    </source>
</evidence>